<dbReference type="RefSeq" id="WP_104518372.1">
    <property type="nucleotide sequence ID" value="NZ_NHRY01000075.1"/>
</dbReference>
<sequence length="370" mass="38629">MPRFRINDTTLRDGEQTPGVAFTIAEKTAIAAALQAAGIDEIEAGTPAMGEEEVAAIAAVAHAAPRARVAAWCRMTESDVAAALRAGVRYANLSISVSDRQIAAKYPGGRQEVLDRIAHVVPLALDKGLTVSVGGEDSSRADPDFLHTVLDAIAAAGAYRFRFADTLGVLDPFATEAIFRRLRARTGLDLEFHGHDDLGLAAANTLAALRGGANHASVCVLGLGERAGNAALEQVAAAIPRLGLGCVGTIMADLPPLADIVAAASCRAIPPGQPIVGETAFTHESGIHVSGLLRDPGTYEALDPALFGRERRILLGKHSGSAALRDALDGLDVPHVVLADLLIRLRAHAERVKRSVTRDEVVSLLASAAE</sequence>
<dbReference type="SUPFAM" id="SSF51569">
    <property type="entry name" value="Aldolase"/>
    <property type="match status" value="1"/>
</dbReference>
<keyword evidence="11" id="KW-1185">Reference proteome</keyword>
<proteinExistence type="inferred from homology"/>
<keyword evidence="8" id="KW-0535">Nitrogen fixation</keyword>
<evidence type="ECO:0000256" key="8">
    <source>
        <dbReference type="RuleBase" id="RU367143"/>
    </source>
</evidence>
<dbReference type="Gene3D" id="3.20.20.70">
    <property type="entry name" value="Aldolase class I"/>
    <property type="match status" value="1"/>
</dbReference>
<comment type="similarity">
    <text evidence="2 7">Belongs to the alpha-IPM synthase/homocitrate synthase family.</text>
</comment>
<comment type="caution">
    <text evidence="10">The sequence shown here is derived from an EMBL/GenBank/DDBJ whole genome shotgun (WGS) entry which is preliminary data.</text>
</comment>
<dbReference type="Proteomes" id="UP000239724">
    <property type="component" value="Unassembled WGS sequence"/>
</dbReference>
<evidence type="ECO:0000256" key="6">
    <source>
        <dbReference type="ARBA" id="ARBA00048019"/>
    </source>
</evidence>
<reference evidence="10 11" key="1">
    <citation type="journal article" date="2018" name="Arch. Microbiol.">
        <title>New insights into the metabolic potential of the phototrophic purple bacterium Rhodopila globiformis DSM 161(T) from its draft genome sequence and evidence for a vanadium-dependent nitrogenase.</title>
        <authorList>
            <person name="Imhoff J.F."/>
            <person name="Rahn T."/>
            <person name="Kunzel S."/>
            <person name="Neulinger S.C."/>
        </authorList>
    </citation>
    <scope>NUCLEOTIDE SEQUENCE [LARGE SCALE GENOMIC DNA]</scope>
    <source>
        <strain evidence="10 11">DSM 161</strain>
    </source>
</reference>
<evidence type="ECO:0000259" key="9">
    <source>
        <dbReference type="PROSITE" id="PS50991"/>
    </source>
</evidence>
<dbReference type="GO" id="GO:0009399">
    <property type="term" value="P:nitrogen fixation"/>
    <property type="evidence" value="ECO:0007669"/>
    <property type="project" value="UniProtKB-UniRule"/>
</dbReference>
<evidence type="ECO:0000256" key="2">
    <source>
        <dbReference type="ARBA" id="ARBA00006154"/>
    </source>
</evidence>
<keyword evidence="5 7" id="KW-0808">Transferase</keyword>
<dbReference type="InterPro" id="IPR013477">
    <property type="entry name" value="NifV/FrbC"/>
</dbReference>
<dbReference type="GO" id="GO:0019752">
    <property type="term" value="P:carboxylic acid metabolic process"/>
    <property type="evidence" value="ECO:0007669"/>
    <property type="project" value="UniProtKB-UniRule"/>
</dbReference>
<dbReference type="Gene3D" id="1.10.238.260">
    <property type="match status" value="1"/>
</dbReference>
<dbReference type="AlphaFoldDB" id="A0A2S6NKE3"/>
<dbReference type="PROSITE" id="PS00815">
    <property type="entry name" value="AIPM_HOMOCIT_SYNTH_1"/>
    <property type="match status" value="1"/>
</dbReference>
<comment type="catalytic activity">
    <reaction evidence="6 8">
        <text>acetyl-CoA + 2-oxoglutarate + H2O = (2R)-homocitrate + CoA + H(+)</text>
        <dbReference type="Rhea" id="RHEA:12929"/>
        <dbReference type="ChEBI" id="CHEBI:15377"/>
        <dbReference type="ChEBI" id="CHEBI:15378"/>
        <dbReference type="ChEBI" id="CHEBI:16810"/>
        <dbReference type="ChEBI" id="CHEBI:57287"/>
        <dbReference type="ChEBI" id="CHEBI:57288"/>
        <dbReference type="ChEBI" id="CHEBI:58884"/>
        <dbReference type="EC" id="2.3.3.14"/>
    </reaction>
</comment>
<evidence type="ECO:0000313" key="10">
    <source>
        <dbReference type="EMBL" id="PPQ35329.1"/>
    </source>
</evidence>
<dbReference type="PANTHER" id="PTHR42880">
    <property type="entry name" value="HOMOCITRATE SYNTHASE"/>
    <property type="match status" value="1"/>
</dbReference>
<dbReference type="NCBIfam" id="TIGR02660">
    <property type="entry name" value="nifV_homocitr"/>
    <property type="match status" value="1"/>
</dbReference>
<dbReference type="Pfam" id="PF22617">
    <property type="entry name" value="HCS_D2"/>
    <property type="match status" value="1"/>
</dbReference>
<evidence type="ECO:0000256" key="7">
    <source>
        <dbReference type="RuleBase" id="RU003523"/>
    </source>
</evidence>
<dbReference type="InterPro" id="IPR013785">
    <property type="entry name" value="Aldolase_TIM"/>
</dbReference>
<accession>A0A2S6NKE3</accession>
<dbReference type="PROSITE" id="PS50991">
    <property type="entry name" value="PYR_CT"/>
    <property type="match status" value="1"/>
</dbReference>
<dbReference type="OrthoDB" id="9803573at2"/>
<feature type="domain" description="Pyruvate carboxyltransferase" evidence="9">
    <location>
        <begin position="4"/>
        <end position="258"/>
    </location>
</feature>
<name>A0A2S6NKE3_RHOGL</name>
<dbReference type="InterPro" id="IPR054691">
    <property type="entry name" value="LeuA/HCS_post-cat"/>
</dbReference>
<dbReference type="EC" id="2.3.3.14" evidence="3 8"/>
<dbReference type="InterPro" id="IPR000891">
    <property type="entry name" value="PYR_CT"/>
</dbReference>
<evidence type="ECO:0000313" key="11">
    <source>
        <dbReference type="Proteomes" id="UP000239724"/>
    </source>
</evidence>
<protein>
    <recommendedName>
        <fullName evidence="4 8">Homocitrate synthase</fullName>
        <ecNumber evidence="3 8">2.3.3.14</ecNumber>
    </recommendedName>
</protein>
<dbReference type="PROSITE" id="PS00816">
    <property type="entry name" value="AIPM_HOMOCIT_SYNTH_2"/>
    <property type="match status" value="1"/>
</dbReference>
<gene>
    <name evidence="10" type="ORF">CCS01_08220</name>
</gene>
<dbReference type="EMBL" id="NHRY01000075">
    <property type="protein sequence ID" value="PPQ35329.1"/>
    <property type="molecule type" value="Genomic_DNA"/>
</dbReference>
<organism evidence="10 11">
    <name type="scientific">Rhodopila globiformis</name>
    <name type="common">Rhodopseudomonas globiformis</name>
    <dbReference type="NCBI Taxonomy" id="1071"/>
    <lineage>
        <taxon>Bacteria</taxon>
        <taxon>Pseudomonadati</taxon>
        <taxon>Pseudomonadota</taxon>
        <taxon>Alphaproteobacteria</taxon>
        <taxon>Acetobacterales</taxon>
        <taxon>Acetobacteraceae</taxon>
        <taxon>Rhodopila</taxon>
    </lineage>
</organism>
<dbReference type="PANTHER" id="PTHR42880:SF1">
    <property type="entry name" value="ISOPROPYLMALATE_HOMOCITRATE_CITRAMALATE SYNTHASE FAMILY PROTEIN"/>
    <property type="match status" value="1"/>
</dbReference>
<dbReference type="GO" id="GO:0004410">
    <property type="term" value="F:homocitrate synthase activity"/>
    <property type="evidence" value="ECO:0007669"/>
    <property type="project" value="UniProtKB-UniRule"/>
</dbReference>
<evidence type="ECO:0000256" key="5">
    <source>
        <dbReference type="ARBA" id="ARBA00022679"/>
    </source>
</evidence>
<evidence type="ECO:0000256" key="3">
    <source>
        <dbReference type="ARBA" id="ARBA00012974"/>
    </source>
</evidence>
<dbReference type="Pfam" id="PF00682">
    <property type="entry name" value="HMGL-like"/>
    <property type="match status" value="1"/>
</dbReference>
<comment type="function">
    <text evidence="1 8">This protein is a Fe-Mo-cofactor biosynthetic component.</text>
</comment>
<dbReference type="InterPro" id="IPR002034">
    <property type="entry name" value="AIPM/Hcit_synth_CS"/>
</dbReference>
<evidence type="ECO:0000256" key="1">
    <source>
        <dbReference type="ARBA" id="ARBA00003050"/>
    </source>
</evidence>
<evidence type="ECO:0000256" key="4">
    <source>
        <dbReference type="ARBA" id="ARBA00020735"/>
    </source>
</evidence>